<dbReference type="GO" id="GO:0003697">
    <property type="term" value="F:single-stranded DNA binding"/>
    <property type="evidence" value="ECO:0007669"/>
    <property type="project" value="InterPro"/>
</dbReference>
<evidence type="ECO:0000256" key="8">
    <source>
        <dbReference type="RuleBase" id="RU364100"/>
    </source>
</evidence>
<dbReference type="PANTHER" id="PTHR13604">
    <property type="entry name" value="DC12-RELATED"/>
    <property type="match status" value="1"/>
</dbReference>
<proteinExistence type="inferred from homology"/>
<dbReference type="GO" id="GO:0006508">
    <property type="term" value="P:proteolysis"/>
    <property type="evidence" value="ECO:0007669"/>
    <property type="project" value="UniProtKB-KW"/>
</dbReference>
<dbReference type="Gene3D" id="3.90.1680.10">
    <property type="entry name" value="SOS response associated peptidase-like"/>
    <property type="match status" value="1"/>
</dbReference>
<dbReference type="EMBL" id="BMZC01000007">
    <property type="protein sequence ID" value="GGZ67462.1"/>
    <property type="molecule type" value="Genomic_DNA"/>
</dbReference>
<dbReference type="RefSeq" id="WP_191866304.1">
    <property type="nucleotide sequence ID" value="NZ_BMZC01000007.1"/>
</dbReference>
<keyword evidence="2 8" id="KW-0645">Protease</keyword>
<keyword evidence="7" id="KW-0456">Lyase</keyword>
<dbReference type="GO" id="GO:0106300">
    <property type="term" value="P:protein-DNA covalent cross-linking repair"/>
    <property type="evidence" value="ECO:0007669"/>
    <property type="project" value="InterPro"/>
</dbReference>
<evidence type="ECO:0000256" key="7">
    <source>
        <dbReference type="ARBA" id="ARBA00023239"/>
    </source>
</evidence>
<comment type="caution">
    <text evidence="9">The sequence shown here is derived from an EMBL/GenBank/DDBJ whole genome shotgun (WGS) entry which is preliminary data.</text>
</comment>
<evidence type="ECO:0000256" key="2">
    <source>
        <dbReference type="ARBA" id="ARBA00022670"/>
    </source>
</evidence>
<comment type="similarity">
    <text evidence="1 8">Belongs to the SOS response-associated peptidase family.</text>
</comment>
<dbReference type="AlphaFoldDB" id="A0A8H9IAZ9"/>
<accession>A0A8H9IAZ9</accession>
<keyword evidence="3" id="KW-0227">DNA damage</keyword>
<dbReference type="GO" id="GO:0008233">
    <property type="term" value="F:peptidase activity"/>
    <property type="evidence" value="ECO:0007669"/>
    <property type="project" value="UniProtKB-KW"/>
</dbReference>
<dbReference type="SUPFAM" id="SSF143081">
    <property type="entry name" value="BB1717-like"/>
    <property type="match status" value="1"/>
</dbReference>
<keyword evidence="4 8" id="KW-0378">Hydrolase</keyword>
<evidence type="ECO:0000313" key="10">
    <source>
        <dbReference type="Proteomes" id="UP000622604"/>
    </source>
</evidence>
<dbReference type="Pfam" id="PF02586">
    <property type="entry name" value="SRAP"/>
    <property type="match status" value="1"/>
</dbReference>
<dbReference type="GO" id="GO:0016829">
    <property type="term" value="F:lyase activity"/>
    <property type="evidence" value="ECO:0007669"/>
    <property type="project" value="UniProtKB-KW"/>
</dbReference>
<reference evidence="9" key="2">
    <citation type="submission" date="2020-09" db="EMBL/GenBank/DDBJ databases">
        <authorList>
            <person name="Sun Q."/>
            <person name="Kim S."/>
        </authorList>
    </citation>
    <scope>NUCLEOTIDE SEQUENCE</scope>
    <source>
        <strain evidence="9">KCTC 32337</strain>
    </source>
</reference>
<organism evidence="9 10">
    <name type="scientific">Paraglaciecola chathamensis</name>
    <dbReference type="NCBI Taxonomy" id="368405"/>
    <lineage>
        <taxon>Bacteria</taxon>
        <taxon>Pseudomonadati</taxon>
        <taxon>Pseudomonadota</taxon>
        <taxon>Gammaproteobacteria</taxon>
        <taxon>Alteromonadales</taxon>
        <taxon>Alteromonadaceae</taxon>
        <taxon>Paraglaciecola</taxon>
    </lineage>
</organism>
<evidence type="ECO:0000256" key="6">
    <source>
        <dbReference type="ARBA" id="ARBA00023125"/>
    </source>
</evidence>
<evidence type="ECO:0000256" key="4">
    <source>
        <dbReference type="ARBA" id="ARBA00022801"/>
    </source>
</evidence>
<evidence type="ECO:0000256" key="5">
    <source>
        <dbReference type="ARBA" id="ARBA00023124"/>
    </source>
</evidence>
<evidence type="ECO:0000256" key="3">
    <source>
        <dbReference type="ARBA" id="ARBA00022763"/>
    </source>
</evidence>
<dbReference type="PANTHER" id="PTHR13604:SF0">
    <property type="entry name" value="ABASIC SITE PROCESSING PROTEIN HMCES"/>
    <property type="match status" value="1"/>
</dbReference>
<gene>
    <name evidence="9" type="ORF">GCM10011274_27530</name>
</gene>
<keyword evidence="6" id="KW-0238">DNA-binding</keyword>
<reference evidence="9" key="1">
    <citation type="journal article" date="2014" name="Int. J. Syst. Evol. Microbiol.">
        <title>Complete genome sequence of Corynebacterium casei LMG S-19264T (=DSM 44701T), isolated from a smear-ripened cheese.</title>
        <authorList>
            <consortium name="US DOE Joint Genome Institute (JGI-PGF)"/>
            <person name="Walter F."/>
            <person name="Albersmeier A."/>
            <person name="Kalinowski J."/>
            <person name="Ruckert C."/>
        </authorList>
    </citation>
    <scope>NUCLEOTIDE SEQUENCE</scope>
    <source>
        <strain evidence="9">KCTC 32337</strain>
    </source>
</reference>
<protein>
    <recommendedName>
        <fullName evidence="8">Abasic site processing protein</fullName>
        <ecNumber evidence="8">3.4.-.-</ecNumber>
    </recommendedName>
</protein>
<evidence type="ECO:0000313" key="9">
    <source>
        <dbReference type="EMBL" id="GGZ67462.1"/>
    </source>
</evidence>
<name>A0A8H9IAZ9_9ALTE</name>
<dbReference type="InterPro" id="IPR036590">
    <property type="entry name" value="SRAP-like"/>
</dbReference>
<dbReference type="InterPro" id="IPR003738">
    <property type="entry name" value="SRAP"/>
</dbReference>
<dbReference type="Proteomes" id="UP000622604">
    <property type="component" value="Unassembled WGS sequence"/>
</dbReference>
<dbReference type="EC" id="3.4.-.-" evidence="8"/>
<sequence length="235" mass="26502">MCGRLNVTDDEFVQGLCISLGLDLHIDPIIPNRFVRAASPIQIIREVNGQRMLQNATWWLLLEPSTTGFKPSKYTSFNTRYDKLNVPGSAGYTPFRTARCIIPARGFGESEFEQQGNKKIPMHYHDLVAVDGAIAFAGLYKEYIDKDSGEITLGCSIITLPPHPKLMHIHRKSSPLMLPQDAILDAWLDPTYQQVSEFEHLMHPRLTQDLIATQINKPSQYQPIAAPSIIQRDMS</sequence>
<keyword evidence="5" id="KW-0190">Covalent protein-DNA linkage</keyword>
<evidence type="ECO:0000256" key="1">
    <source>
        <dbReference type="ARBA" id="ARBA00008136"/>
    </source>
</evidence>